<comment type="similarity">
    <text evidence="1">Belongs to the protein kinase superfamily. ADCK protein kinase family.</text>
</comment>
<dbReference type="RefSeq" id="WP_084574393.1">
    <property type="nucleotide sequence ID" value="NZ_CP155572.1"/>
</dbReference>
<organism evidence="4 5">
    <name type="scientific">Sporomusa malonica</name>
    <dbReference type="NCBI Taxonomy" id="112901"/>
    <lineage>
        <taxon>Bacteria</taxon>
        <taxon>Bacillati</taxon>
        <taxon>Bacillota</taxon>
        <taxon>Negativicutes</taxon>
        <taxon>Selenomonadales</taxon>
        <taxon>Sporomusaceae</taxon>
        <taxon>Sporomusa</taxon>
    </lineage>
</organism>
<dbReference type="SUPFAM" id="SSF56112">
    <property type="entry name" value="Protein kinase-like (PK-like)"/>
    <property type="match status" value="1"/>
</dbReference>
<dbReference type="Proteomes" id="UP000192738">
    <property type="component" value="Unassembled WGS sequence"/>
</dbReference>
<sequence length="560" mass="63070">MAIWQRNDAVRERAREIAGVFIKSGFGFLVKDLGLRRFMAFGVLSGAGDLEKTLKSEEFRCLVQRLPGMLEELGPTFIKLGQFLSSRPDLVPDFVTDALKSLQEQVTPVAFERIEQLVAENLPEYKNIFTYIDPQPLGVASIAQTHAATLADRRKVVLKVRKPEVINKIELDLRVMQKIVTFLAKQPEVNNLMDIENSFAIFAHSLKKEFDLSVEAGNIQLFRNLLADAGLARAPRVEWELSNENLLTMEYIEGISIEQAAETQNPAVRKELSRKFLDSFLRQVILCGVFHGDPHSGNIRLTKAGEIVYLDFGIVGRIDSRMTERLIENFTAIQNSDVDKLMNVALEMGHSTGETNWQNYYEDMAELMFVSQNMSQGNVEIGKMIFGMMHISQKHGIRMPERLLLLGKAFALAEGNARKIDPDVNFLEIARPIIATFLQSNVLPQVSEAAMLGNILDVKKKLRILFSELPTFISGMTRGEKKIPLSISGMEFLGDKLDKSINRIAYSLIISSMLLTSAIMMHSGTGPLQAKIHYTGYYLLVVSLIGTVYMFFKIFRQVKH</sequence>
<proteinExistence type="inferred from homology"/>
<evidence type="ECO:0000259" key="3">
    <source>
        <dbReference type="Pfam" id="PF03109"/>
    </source>
</evidence>
<keyword evidence="5" id="KW-1185">Reference proteome</keyword>
<dbReference type="InterPro" id="IPR011009">
    <property type="entry name" value="Kinase-like_dom_sf"/>
</dbReference>
<feature type="domain" description="ABC1 atypical kinase-like" evidence="3">
    <location>
        <begin position="102"/>
        <end position="344"/>
    </location>
</feature>
<dbReference type="InterPro" id="IPR004147">
    <property type="entry name" value="ABC1_dom"/>
</dbReference>
<protein>
    <submittedName>
        <fullName evidence="4">2-octaprenylphenol hydroxylase</fullName>
    </submittedName>
</protein>
<dbReference type="CDD" id="cd05121">
    <property type="entry name" value="ABC1_ADCK3-like"/>
    <property type="match status" value="1"/>
</dbReference>
<keyword evidence="2" id="KW-0472">Membrane</keyword>
<accession>A0A1W1Z6I7</accession>
<feature type="transmembrane region" description="Helical" evidence="2">
    <location>
        <begin position="536"/>
        <end position="555"/>
    </location>
</feature>
<name>A0A1W1Z6I7_9FIRM</name>
<evidence type="ECO:0000313" key="5">
    <source>
        <dbReference type="Proteomes" id="UP000192738"/>
    </source>
</evidence>
<dbReference type="STRING" id="112901.SAMN04488500_10333"/>
<dbReference type="OrthoDB" id="9795390at2"/>
<reference evidence="4 5" key="1">
    <citation type="submission" date="2017-04" db="EMBL/GenBank/DDBJ databases">
        <authorList>
            <person name="Afonso C.L."/>
            <person name="Miller P.J."/>
            <person name="Scott M.A."/>
            <person name="Spackman E."/>
            <person name="Goraichik I."/>
            <person name="Dimitrov K.M."/>
            <person name="Suarez D.L."/>
            <person name="Swayne D.E."/>
        </authorList>
    </citation>
    <scope>NUCLEOTIDE SEQUENCE [LARGE SCALE GENOMIC DNA]</scope>
    <source>
        <strain evidence="4 5">DSM 5090</strain>
    </source>
</reference>
<keyword evidence="2" id="KW-0812">Transmembrane</keyword>
<keyword evidence="2" id="KW-1133">Transmembrane helix</keyword>
<evidence type="ECO:0000256" key="2">
    <source>
        <dbReference type="SAM" id="Phobius"/>
    </source>
</evidence>
<dbReference type="Pfam" id="PF03109">
    <property type="entry name" value="ABC1"/>
    <property type="match status" value="1"/>
</dbReference>
<evidence type="ECO:0000313" key="4">
    <source>
        <dbReference type="EMBL" id="SMC43986.1"/>
    </source>
</evidence>
<dbReference type="PANTHER" id="PTHR10566">
    <property type="entry name" value="CHAPERONE-ACTIVITY OF BC1 COMPLEX CABC1 -RELATED"/>
    <property type="match status" value="1"/>
</dbReference>
<evidence type="ECO:0000256" key="1">
    <source>
        <dbReference type="ARBA" id="ARBA00009670"/>
    </source>
</evidence>
<dbReference type="InterPro" id="IPR050154">
    <property type="entry name" value="UbiB_kinase"/>
</dbReference>
<feature type="transmembrane region" description="Helical" evidence="2">
    <location>
        <begin position="504"/>
        <end position="524"/>
    </location>
</feature>
<dbReference type="AlphaFoldDB" id="A0A1W1Z6I7"/>
<dbReference type="PANTHER" id="PTHR10566:SF113">
    <property type="entry name" value="PROTEIN ACTIVITY OF BC1 COMPLEX KINASE 7, CHLOROPLASTIC"/>
    <property type="match status" value="1"/>
</dbReference>
<dbReference type="EMBL" id="FWXI01000003">
    <property type="protein sequence ID" value="SMC43986.1"/>
    <property type="molecule type" value="Genomic_DNA"/>
</dbReference>
<gene>
    <name evidence="4" type="ORF">SAMN04488500_10333</name>
</gene>